<dbReference type="Proteomes" id="UP000765509">
    <property type="component" value="Unassembled WGS sequence"/>
</dbReference>
<dbReference type="PANTHER" id="PTHR33064:SF37">
    <property type="entry name" value="RIBONUCLEASE H"/>
    <property type="match status" value="1"/>
</dbReference>
<sequence length="102" mass="11571">MSSLTSFLWKDSHFPLNKGARRQLHQLKQAFTISPILSHFDPSLPNIVETDASDYASGAVLNQVSDSGEHPIAFDICKLLPEELNYEIHDKELIEIVWSLKH</sequence>
<accession>A0A9Q3IWF2</accession>
<proteinExistence type="predicted"/>
<dbReference type="Pfam" id="PF17919">
    <property type="entry name" value="RT_RNaseH_2"/>
    <property type="match status" value="1"/>
</dbReference>
<reference evidence="2" key="1">
    <citation type="submission" date="2021-03" db="EMBL/GenBank/DDBJ databases">
        <title>Draft genome sequence of rust myrtle Austropuccinia psidii MF-1, a brazilian biotype.</title>
        <authorList>
            <person name="Quecine M.C."/>
            <person name="Pachon D.M.R."/>
            <person name="Bonatelli M.L."/>
            <person name="Correr F.H."/>
            <person name="Franceschini L.M."/>
            <person name="Leite T.F."/>
            <person name="Margarido G.R.A."/>
            <person name="Almeida C.A."/>
            <person name="Ferrarezi J.A."/>
            <person name="Labate C.A."/>
        </authorList>
    </citation>
    <scope>NUCLEOTIDE SEQUENCE</scope>
    <source>
        <strain evidence="2">MF-1</strain>
    </source>
</reference>
<dbReference type="PANTHER" id="PTHR33064">
    <property type="entry name" value="POL PROTEIN"/>
    <property type="match status" value="1"/>
</dbReference>
<keyword evidence="3" id="KW-1185">Reference proteome</keyword>
<dbReference type="InterPro" id="IPR051320">
    <property type="entry name" value="Viral_Replic_Matur_Polypro"/>
</dbReference>
<dbReference type="OrthoDB" id="5985335at2759"/>
<feature type="domain" description="Reverse transcriptase/retrotransposon-derived protein RNase H-like" evidence="1">
    <location>
        <begin position="21"/>
        <end position="102"/>
    </location>
</feature>
<organism evidence="2 3">
    <name type="scientific">Austropuccinia psidii MF-1</name>
    <dbReference type="NCBI Taxonomy" id="1389203"/>
    <lineage>
        <taxon>Eukaryota</taxon>
        <taxon>Fungi</taxon>
        <taxon>Dikarya</taxon>
        <taxon>Basidiomycota</taxon>
        <taxon>Pucciniomycotina</taxon>
        <taxon>Pucciniomycetes</taxon>
        <taxon>Pucciniales</taxon>
        <taxon>Sphaerophragmiaceae</taxon>
        <taxon>Austropuccinia</taxon>
    </lineage>
</organism>
<comment type="caution">
    <text evidence="2">The sequence shown here is derived from an EMBL/GenBank/DDBJ whole genome shotgun (WGS) entry which is preliminary data.</text>
</comment>
<dbReference type="AlphaFoldDB" id="A0A9Q3IWF2"/>
<dbReference type="EMBL" id="AVOT02057107">
    <property type="protein sequence ID" value="MBW0551277.1"/>
    <property type="molecule type" value="Genomic_DNA"/>
</dbReference>
<name>A0A9Q3IWF2_9BASI</name>
<evidence type="ECO:0000313" key="2">
    <source>
        <dbReference type="EMBL" id="MBW0551277.1"/>
    </source>
</evidence>
<evidence type="ECO:0000259" key="1">
    <source>
        <dbReference type="Pfam" id="PF17919"/>
    </source>
</evidence>
<gene>
    <name evidence="2" type="ORF">O181_090992</name>
</gene>
<dbReference type="InterPro" id="IPR043502">
    <property type="entry name" value="DNA/RNA_pol_sf"/>
</dbReference>
<dbReference type="SUPFAM" id="SSF56672">
    <property type="entry name" value="DNA/RNA polymerases"/>
    <property type="match status" value="1"/>
</dbReference>
<protein>
    <recommendedName>
        <fullName evidence="1">Reverse transcriptase/retrotransposon-derived protein RNase H-like domain-containing protein</fullName>
    </recommendedName>
</protein>
<dbReference type="InterPro" id="IPR041577">
    <property type="entry name" value="RT_RNaseH_2"/>
</dbReference>
<evidence type="ECO:0000313" key="3">
    <source>
        <dbReference type="Proteomes" id="UP000765509"/>
    </source>
</evidence>